<organism evidence="1">
    <name type="scientific">human gut metagenome</name>
    <dbReference type="NCBI Taxonomy" id="408170"/>
    <lineage>
        <taxon>unclassified sequences</taxon>
        <taxon>metagenomes</taxon>
        <taxon>organismal metagenomes</taxon>
    </lineage>
</organism>
<feature type="non-terminal residue" evidence="1">
    <location>
        <position position="1"/>
    </location>
</feature>
<reference evidence="1" key="1">
    <citation type="submission" date="2013-12" db="EMBL/GenBank/DDBJ databases">
        <title>A Varibaculum cambriense genome reconstructed from a premature infant gut community with otherwise low bacterial novelty that shifts toward anaerobic metabolism during the third week of life.</title>
        <authorList>
            <person name="Brown C.T."/>
            <person name="Sharon I."/>
            <person name="Thomas B.C."/>
            <person name="Castelle C.J."/>
            <person name="Morowitz M.J."/>
            <person name="Banfield J.F."/>
        </authorList>
    </citation>
    <scope>NUCLEOTIDE SEQUENCE</scope>
</reference>
<accession>W1XG98</accession>
<sequence length="57" mass="6301">KTVLKTVDNLNDDGMRVIAVAQKTNPSPVGAFSVKDENDMVLIGYLAFLDHQKNLQK</sequence>
<dbReference type="GO" id="GO:0000166">
    <property type="term" value="F:nucleotide binding"/>
    <property type="evidence" value="ECO:0007669"/>
    <property type="project" value="InterPro"/>
</dbReference>
<name>W1XG98_9ZZZZ</name>
<protein>
    <submittedName>
        <fullName evidence="1">Magnesium-translocating P-type ATPase</fullName>
    </submittedName>
</protein>
<dbReference type="AlphaFoldDB" id="W1XG98"/>
<dbReference type="InterPro" id="IPR023299">
    <property type="entry name" value="ATPase_P-typ_cyto_dom_N"/>
</dbReference>
<dbReference type="Gene3D" id="3.40.1110.10">
    <property type="entry name" value="Calcium-transporting ATPase, cytoplasmic domain N"/>
    <property type="match status" value="1"/>
</dbReference>
<dbReference type="EMBL" id="AZMM01016098">
    <property type="protein sequence ID" value="ETJ29363.1"/>
    <property type="molecule type" value="Genomic_DNA"/>
</dbReference>
<comment type="caution">
    <text evidence="1">The sequence shown here is derived from an EMBL/GenBank/DDBJ whole genome shotgun (WGS) entry which is preliminary data.</text>
</comment>
<evidence type="ECO:0000313" key="1">
    <source>
        <dbReference type="EMBL" id="ETJ29363.1"/>
    </source>
</evidence>
<dbReference type="SUPFAM" id="SSF81660">
    <property type="entry name" value="Metal cation-transporting ATPase, ATP-binding domain N"/>
    <property type="match status" value="1"/>
</dbReference>
<gene>
    <name evidence="1" type="ORF">Q604_UNBC16098G0001</name>
</gene>
<proteinExistence type="predicted"/>